<organism evidence="7 8">
    <name type="scientific">Acetobacter aceti</name>
    <dbReference type="NCBI Taxonomy" id="435"/>
    <lineage>
        <taxon>Bacteria</taxon>
        <taxon>Pseudomonadati</taxon>
        <taxon>Pseudomonadota</taxon>
        <taxon>Alphaproteobacteria</taxon>
        <taxon>Acetobacterales</taxon>
        <taxon>Acetobacteraceae</taxon>
        <taxon>Acetobacter</taxon>
        <taxon>Acetobacter subgen. Acetobacter</taxon>
    </lineage>
</organism>
<name>A0A1U9KEJ4_ACEAC</name>
<dbReference type="Proteomes" id="UP000188937">
    <property type="component" value="Chromosome"/>
</dbReference>
<feature type="transmembrane region" description="Helical" evidence="6">
    <location>
        <begin position="183"/>
        <end position="204"/>
    </location>
</feature>
<dbReference type="PANTHER" id="PTHR30250">
    <property type="entry name" value="PST FAMILY PREDICTED COLANIC ACID TRANSPORTER"/>
    <property type="match status" value="1"/>
</dbReference>
<evidence type="ECO:0000256" key="6">
    <source>
        <dbReference type="SAM" id="Phobius"/>
    </source>
</evidence>
<dbReference type="Pfam" id="PF01943">
    <property type="entry name" value="Polysacc_synt"/>
    <property type="match status" value="1"/>
</dbReference>
<dbReference type="EMBL" id="CP014692">
    <property type="protein sequence ID" value="AQS84139.1"/>
    <property type="molecule type" value="Genomic_DNA"/>
</dbReference>
<evidence type="ECO:0000256" key="4">
    <source>
        <dbReference type="ARBA" id="ARBA00022989"/>
    </source>
</evidence>
<feature type="transmembrane region" description="Helical" evidence="6">
    <location>
        <begin position="151"/>
        <end position="171"/>
    </location>
</feature>
<feature type="transmembrane region" description="Helical" evidence="6">
    <location>
        <begin position="404"/>
        <end position="425"/>
    </location>
</feature>
<comment type="subcellular location">
    <subcellularLocation>
        <location evidence="1">Cell membrane</location>
        <topology evidence="1">Multi-pass membrane protein</topology>
    </subcellularLocation>
</comment>
<keyword evidence="2" id="KW-1003">Cell membrane</keyword>
<evidence type="ECO:0000256" key="1">
    <source>
        <dbReference type="ARBA" id="ARBA00004651"/>
    </source>
</evidence>
<feature type="transmembrane region" description="Helical" evidence="6">
    <location>
        <begin position="437"/>
        <end position="455"/>
    </location>
</feature>
<gene>
    <name evidence="7" type="ORF">A0U92_04435</name>
</gene>
<dbReference type="RefSeq" id="WP_077812182.1">
    <property type="nucleotide sequence ID" value="NZ_CP014692.1"/>
</dbReference>
<proteinExistence type="predicted"/>
<keyword evidence="4 6" id="KW-1133">Transmembrane helix</keyword>
<evidence type="ECO:0000313" key="8">
    <source>
        <dbReference type="Proteomes" id="UP000188937"/>
    </source>
</evidence>
<feature type="transmembrane region" description="Helical" evidence="6">
    <location>
        <begin position="111"/>
        <end position="139"/>
    </location>
</feature>
<keyword evidence="3 6" id="KW-0812">Transmembrane</keyword>
<dbReference type="AlphaFoldDB" id="A0A1U9KEJ4"/>
<evidence type="ECO:0000313" key="7">
    <source>
        <dbReference type="EMBL" id="AQS84139.1"/>
    </source>
</evidence>
<feature type="transmembrane region" description="Helical" evidence="6">
    <location>
        <begin position="70"/>
        <end position="90"/>
    </location>
</feature>
<keyword evidence="5 6" id="KW-0472">Membrane</keyword>
<keyword evidence="8" id="KW-1185">Reference proteome</keyword>
<evidence type="ECO:0000256" key="5">
    <source>
        <dbReference type="ARBA" id="ARBA00023136"/>
    </source>
</evidence>
<dbReference type="KEGG" id="aace:A0U92_04435"/>
<dbReference type="STRING" id="435.A0U92_04435"/>
<dbReference type="InterPro" id="IPR050833">
    <property type="entry name" value="Poly_Biosynth_Transport"/>
</dbReference>
<protein>
    <submittedName>
        <fullName evidence="7">Polysaccharide biosynthesis protein</fullName>
    </submittedName>
</protein>
<sequence>MDRIFHTPTIAVEAAFRPYGMGKRMNHSHNAVFVRILGNTGILIGSRVVNAVCSFVYVAWTTQTLGLRDFGVMLLVTTFAAMVCDITHLQSWQSLLHYGARYFEQKQFDRFYEVLAFCIRVDFISGLVGAVTGLMGVALLGTSFMGWTPQVQLDAALCMLTIFFMNTGWSTGMLRLCNRFKLVPVYEFLTTCVRTAGTAFGFVYHLGIGYFLLVWSLTQLTMFVSCSCAGVYLVKKQTGGFPSLSRIVFGRINIPDIWPYTIKTSVNQVLESFFAQGATLLIGSRLGASEAAVYKIAGQISNGLAKPAQLMIPTLYPEFIRLRDADDWQGIRIVIFKIFGLILAFSALSIVLAATVGNRLFSYMLHDVWAGQKTILLLLVGRSLLNICLIPLEPFLVMINRISILLRWRIIVMCFYFPLLFVFMQLGGIKGASLEELLASLVMFVVCALPVLRLLNNRVARSQPADQNTLG</sequence>
<feature type="transmembrane region" description="Helical" evidence="6">
    <location>
        <begin position="32"/>
        <end position="58"/>
    </location>
</feature>
<feature type="transmembrane region" description="Helical" evidence="6">
    <location>
        <begin position="210"/>
        <end position="234"/>
    </location>
</feature>
<evidence type="ECO:0000256" key="3">
    <source>
        <dbReference type="ARBA" id="ARBA00022692"/>
    </source>
</evidence>
<dbReference type="PANTHER" id="PTHR30250:SF31">
    <property type="entry name" value="INNER MEMBRANE PROTEIN YGHQ"/>
    <property type="match status" value="1"/>
</dbReference>
<feature type="transmembrane region" description="Helical" evidence="6">
    <location>
        <begin position="374"/>
        <end position="392"/>
    </location>
</feature>
<dbReference type="OrthoDB" id="493991at2"/>
<dbReference type="GO" id="GO:0005886">
    <property type="term" value="C:plasma membrane"/>
    <property type="evidence" value="ECO:0007669"/>
    <property type="project" value="UniProtKB-SubCell"/>
</dbReference>
<dbReference type="InterPro" id="IPR002797">
    <property type="entry name" value="Polysacc_synth"/>
</dbReference>
<reference evidence="7 8" key="1">
    <citation type="submission" date="2016-03" db="EMBL/GenBank/DDBJ databases">
        <title>Acetic acid bacteria sequencing.</title>
        <authorList>
            <person name="Brandt J."/>
            <person name="Jakob F."/>
            <person name="Vogel R.F."/>
        </authorList>
    </citation>
    <scope>NUCLEOTIDE SEQUENCE [LARGE SCALE GENOMIC DNA]</scope>
    <source>
        <strain evidence="7 8">TMW2.1153</strain>
    </source>
</reference>
<evidence type="ECO:0000256" key="2">
    <source>
        <dbReference type="ARBA" id="ARBA00022475"/>
    </source>
</evidence>
<feature type="transmembrane region" description="Helical" evidence="6">
    <location>
        <begin position="331"/>
        <end position="354"/>
    </location>
</feature>
<accession>A0A1U9KEJ4</accession>